<organism evidence="2 3">
    <name type="scientific">Akkermansia glycaniphila</name>
    <dbReference type="NCBI Taxonomy" id="1679444"/>
    <lineage>
        <taxon>Bacteria</taxon>
        <taxon>Pseudomonadati</taxon>
        <taxon>Verrucomicrobiota</taxon>
        <taxon>Verrucomicrobiia</taxon>
        <taxon>Verrucomicrobiales</taxon>
        <taxon>Akkermansiaceae</taxon>
        <taxon>Akkermansia</taxon>
    </lineage>
</organism>
<keyword evidence="1" id="KW-0732">Signal</keyword>
<reference evidence="3" key="1">
    <citation type="submission" date="2016-09" db="EMBL/GenBank/DDBJ databases">
        <authorList>
            <person name="Koehorst J."/>
        </authorList>
    </citation>
    <scope>NUCLEOTIDE SEQUENCE [LARGE SCALE GENOMIC DNA]</scope>
</reference>
<keyword evidence="3" id="KW-1185">Reference proteome</keyword>
<dbReference type="KEGG" id="agl:PYTT_1851"/>
<sequence length="256" mass="27500">MRKSLFLAALLAAAPMMSFAADLPVKVEVIGVQADFVDDDTEQYQKVEKGSVMVLQFTAPEGKVFLKSNTSRDVVLPCNDGAGKALEDAGIKMFFSKVSEDGKKMVCSASTTSLTPDGVLQLVGDVPVTMVKGKVKQPAALFEVRKGAKGNVSGYKVEIKKVEPSNNNKGKTDVTIEVTGKDFVADMEFTSLDGKKLQADKHMTMTSNMGSTSVGTYNYTFDAKPEKMNVVVSLWQGSEQLNVPVNVKANLSGPVK</sequence>
<gene>
    <name evidence="2" type="ORF">PYTT_1851</name>
</gene>
<accession>A0A1C7P982</accession>
<feature type="signal peptide" evidence="1">
    <location>
        <begin position="1"/>
        <end position="20"/>
    </location>
</feature>
<protein>
    <submittedName>
        <fullName evidence="2">Uncharacterized protein</fullName>
    </submittedName>
</protein>
<name>A0A1C7P982_9BACT</name>
<evidence type="ECO:0000313" key="3">
    <source>
        <dbReference type="Proteomes" id="UP000176204"/>
    </source>
</evidence>
<evidence type="ECO:0000313" key="2">
    <source>
        <dbReference type="EMBL" id="SEH93508.1"/>
    </source>
</evidence>
<evidence type="ECO:0000256" key="1">
    <source>
        <dbReference type="SAM" id="SignalP"/>
    </source>
</evidence>
<feature type="chain" id="PRO_5014266419" evidence="1">
    <location>
        <begin position="21"/>
        <end position="256"/>
    </location>
</feature>
<dbReference type="AlphaFoldDB" id="A0A1C7P982"/>
<proteinExistence type="predicted"/>
<dbReference type="RefSeq" id="WP_067777816.1">
    <property type="nucleotide sequence ID" value="NZ_JACVVN010000012.1"/>
</dbReference>
<dbReference type="Proteomes" id="UP000176204">
    <property type="component" value="Chromosome I"/>
</dbReference>
<dbReference type="EMBL" id="LT629973">
    <property type="protein sequence ID" value="SEH93508.1"/>
    <property type="molecule type" value="Genomic_DNA"/>
</dbReference>